<evidence type="ECO:0000313" key="4">
    <source>
        <dbReference type="EMBL" id="SFS71957.1"/>
    </source>
</evidence>
<evidence type="ECO:0008006" key="6">
    <source>
        <dbReference type="Google" id="ProtNLM"/>
    </source>
</evidence>
<evidence type="ECO:0000256" key="1">
    <source>
        <dbReference type="SAM" id="MobiDB-lite"/>
    </source>
</evidence>
<reference evidence="5" key="1">
    <citation type="submission" date="2016-10" db="EMBL/GenBank/DDBJ databases">
        <authorList>
            <person name="Varghese N."/>
            <person name="Submissions S."/>
        </authorList>
    </citation>
    <scope>NUCLEOTIDE SEQUENCE [LARGE SCALE GENOMIC DNA]</scope>
    <source>
        <strain evidence="5">DSM 45789</strain>
    </source>
</reference>
<organism evidence="4 5">
    <name type="scientific">Marininema halotolerans</name>
    <dbReference type="NCBI Taxonomy" id="1155944"/>
    <lineage>
        <taxon>Bacteria</taxon>
        <taxon>Bacillati</taxon>
        <taxon>Bacillota</taxon>
        <taxon>Bacilli</taxon>
        <taxon>Bacillales</taxon>
        <taxon>Thermoactinomycetaceae</taxon>
        <taxon>Marininema</taxon>
    </lineage>
</organism>
<keyword evidence="5" id="KW-1185">Reference proteome</keyword>
<dbReference type="Proteomes" id="UP000198660">
    <property type="component" value="Unassembled WGS sequence"/>
</dbReference>
<evidence type="ECO:0000256" key="2">
    <source>
        <dbReference type="SAM" id="Phobius"/>
    </source>
</evidence>
<protein>
    <recommendedName>
        <fullName evidence="6">LPXTG-motif cell wall anchor domain-containing protein</fullName>
    </recommendedName>
</protein>
<feature type="region of interest" description="Disordered" evidence="1">
    <location>
        <begin position="106"/>
        <end position="138"/>
    </location>
</feature>
<name>A0A1I6S4T5_9BACL</name>
<dbReference type="OrthoDB" id="2987995at2"/>
<keyword evidence="2" id="KW-1133">Transmembrane helix</keyword>
<dbReference type="RefSeq" id="WP_091836948.1">
    <property type="nucleotide sequence ID" value="NZ_FPAA01000006.1"/>
</dbReference>
<keyword evidence="2" id="KW-0472">Membrane</keyword>
<feature type="transmembrane region" description="Helical" evidence="2">
    <location>
        <begin position="390"/>
        <end position="408"/>
    </location>
</feature>
<evidence type="ECO:0000313" key="5">
    <source>
        <dbReference type="Proteomes" id="UP000198660"/>
    </source>
</evidence>
<gene>
    <name evidence="4" type="ORF">SAMN05444972_106144</name>
</gene>
<proteinExistence type="predicted"/>
<keyword evidence="2" id="KW-0812">Transmembrane</keyword>
<evidence type="ECO:0000256" key="3">
    <source>
        <dbReference type="SAM" id="SignalP"/>
    </source>
</evidence>
<accession>A0A1I6S4T5</accession>
<feature type="compositionally biased region" description="Basic and acidic residues" evidence="1">
    <location>
        <begin position="118"/>
        <end position="129"/>
    </location>
</feature>
<sequence length="413" mass="45749">MVFTAMALLWSLVAPGVASAEETSILGITSVQTAGELAVKASVIGETMDDGQYTFTIGDLKQESNNGEVTFKGLSNGKHQLNVTFKGKIDGKEQYLVQNKEVNITKATGEEESFTNGEAKDQEGGKPADDSEEAEDQQDIKQAQEMGLRFNTQTYTQGGKYYAYLQSDIVDEKGDIDYSKKAKGTWKIQFIGKGEAESIHQENAGLSVTESFWVKKPGTHDVRVSFNGEVDGKKTNLTKEFTFSFPMSSVKLNIDSKQTLSAELIDAKKAEGKWYVDVETRNNGFDDDGDDYYHYTTQVQKGLRFSHQLNLKPGKYLVQVRFDGNVDGYDGENLEWEDQQLLTVEKDGTVTLYHNDQGGKSTDEHPPSKMDQNVKKIEQGGKMPNTASSLPMYILLSGLLVASGLLFLKRRPS</sequence>
<feature type="signal peptide" evidence="3">
    <location>
        <begin position="1"/>
        <end position="20"/>
    </location>
</feature>
<dbReference type="AlphaFoldDB" id="A0A1I6S4T5"/>
<keyword evidence="3" id="KW-0732">Signal</keyword>
<feature type="chain" id="PRO_5009303978" description="LPXTG-motif cell wall anchor domain-containing protein" evidence="3">
    <location>
        <begin position="21"/>
        <end position="413"/>
    </location>
</feature>
<dbReference type="EMBL" id="FPAA01000006">
    <property type="protein sequence ID" value="SFS71957.1"/>
    <property type="molecule type" value="Genomic_DNA"/>
</dbReference>